<sequence>MPRVRDVAAYILKKKGPLTKARLAAILLFAQGWTLAWRGSPLFRERIFRVRGELHIPGLCDEFSAEDWIHTLPGATWEHLTLDERQILDAVIEWLETHPDAEDGFLQDIVADQPPPFAEREFSPERSSLGVGVLAMMTGMHFPSSTRALGELSLESLRRRFEEKLAELLSRGCTTPGLFYLMCLLSRHRMHTDDLLEIRVWQEMNPVGREMW</sequence>
<accession>A0A2T5G5G6</accession>
<reference evidence="1 2" key="1">
    <citation type="submission" date="2017-08" db="EMBL/GenBank/DDBJ databases">
        <title>Burning lignite coal seam in the remote Altai Mountains harbors a hydrogen-driven thermophilic microbial community.</title>
        <authorList>
            <person name="Kadnikov V.V."/>
            <person name="Mardanov A.V."/>
            <person name="Ivasenko D."/>
            <person name="Beletsky A.V."/>
            <person name="Karnachuk O.V."/>
            <person name="Ravin N.V."/>
        </authorList>
    </citation>
    <scope>NUCLEOTIDE SEQUENCE [LARGE SCALE GENOMIC DNA]</scope>
    <source>
        <strain evidence="1">AL31</strain>
    </source>
</reference>
<comment type="caution">
    <text evidence="1">The sequence shown here is derived from an EMBL/GenBank/DDBJ whole genome shotgun (WGS) entry which is preliminary data.</text>
</comment>
<dbReference type="AlphaFoldDB" id="A0A2T5G5G6"/>
<evidence type="ECO:0000313" key="1">
    <source>
        <dbReference type="EMBL" id="PTQ51431.1"/>
    </source>
</evidence>
<evidence type="ECO:0000313" key="2">
    <source>
        <dbReference type="Proteomes" id="UP000244016"/>
    </source>
</evidence>
<protein>
    <submittedName>
        <fullName evidence="1">Uncharacterized protein</fullName>
    </submittedName>
</protein>
<dbReference type="EMBL" id="PEBW01000005">
    <property type="protein sequence ID" value="PTQ51431.1"/>
    <property type="molecule type" value="Genomic_DNA"/>
</dbReference>
<gene>
    <name evidence="1" type="ORF">BLITH_1508</name>
</gene>
<organism evidence="1 2">
    <name type="scientific">Brockia lithotrophica</name>
    <dbReference type="NCBI Taxonomy" id="933949"/>
    <lineage>
        <taxon>Bacteria</taxon>
        <taxon>Bacillati</taxon>
        <taxon>Bacillota</taxon>
        <taxon>Bacilli</taxon>
        <taxon>Bacillales</taxon>
        <taxon>Bacillales Family X. Incertae Sedis</taxon>
        <taxon>Brockia</taxon>
    </lineage>
</organism>
<name>A0A2T5G5G6_9BACL</name>
<proteinExistence type="predicted"/>
<dbReference type="Proteomes" id="UP000244016">
    <property type="component" value="Unassembled WGS sequence"/>
</dbReference>